<evidence type="ECO:0000256" key="6">
    <source>
        <dbReference type="ARBA" id="ARBA00023002"/>
    </source>
</evidence>
<accession>I3Z5Z6</accession>
<dbReference type="GO" id="GO:0032451">
    <property type="term" value="F:demethylase activity"/>
    <property type="evidence" value="ECO:0007669"/>
    <property type="project" value="UniProtKB-ARBA"/>
</dbReference>
<keyword evidence="3" id="KW-0227">DNA damage</keyword>
<dbReference type="InterPro" id="IPR032854">
    <property type="entry name" value="ALKBH3"/>
</dbReference>
<dbReference type="PANTHER" id="PTHR31212:SF4">
    <property type="entry name" value="ALPHA-KETOGLUTARATE-DEPENDENT DIOXYGENASE ALKB HOMOLOG 3"/>
    <property type="match status" value="1"/>
</dbReference>
<keyword evidence="11" id="KW-1185">Reference proteome</keyword>
<dbReference type="eggNOG" id="COG3145">
    <property type="taxonomic scope" value="Bacteria"/>
</dbReference>
<evidence type="ECO:0000259" key="9">
    <source>
        <dbReference type="PROSITE" id="PS51471"/>
    </source>
</evidence>
<keyword evidence="2" id="KW-0479">Metal-binding</keyword>
<keyword evidence="6" id="KW-0560">Oxidoreductase</keyword>
<keyword evidence="4" id="KW-0460">Magnesium</keyword>
<dbReference type="GO" id="GO:0051213">
    <property type="term" value="F:dioxygenase activity"/>
    <property type="evidence" value="ECO:0007669"/>
    <property type="project" value="UniProtKB-KW"/>
</dbReference>
<organism evidence="10 11">
    <name type="scientific">Belliella baltica (strain DSM 15883 / CIP 108006 / LMG 21964 / BA134)</name>
    <dbReference type="NCBI Taxonomy" id="866536"/>
    <lineage>
        <taxon>Bacteria</taxon>
        <taxon>Pseudomonadati</taxon>
        <taxon>Bacteroidota</taxon>
        <taxon>Cytophagia</taxon>
        <taxon>Cytophagales</taxon>
        <taxon>Cyclobacteriaceae</taxon>
        <taxon>Belliella</taxon>
    </lineage>
</organism>
<sequence length="203" mass="23919">MQSPLFPLEKPTQIIQSNGDVIYYPSIFSEEESNELMLSLIHNIEWKQEPIWLFGKKIMQPRLTALYGDQDVNYGYSGITMRPNPWNETLIFIKSKIENLLKSEFTHVLMNFYRDGQDSMGWHRDNEKNLGLNPIIASVSFGTSREFQLRRYESKLEKKSVMLNHGSLLLMQGETQHYWEHQIPKRKKVNDPRINLTFRKILG</sequence>
<dbReference type="GO" id="GO:0140097">
    <property type="term" value="F:catalytic activity, acting on DNA"/>
    <property type="evidence" value="ECO:0007669"/>
    <property type="project" value="UniProtKB-ARBA"/>
</dbReference>
<evidence type="ECO:0000313" key="10">
    <source>
        <dbReference type="EMBL" id="AFL84664.1"/>
    </source>
</evidence>
<dbReference type="Proteomes" id="UP000006050">
    <property type="component" value="Chromosome"/>
</dbReference>
<dbReference type="Pfam" id="PF13532">
    <property type="entry name" value="2OG-FeII_Oxy_2"/>
    <property type="match status" value="1"/>
</dbReference>
<dbReference type="SUPFAM" id="SSF51197">
    <property type="entry name" value="Clavaminate synthase-like"/>
    <property type="match status" value="1"/>
</dbReference>
<evidence type="ECO:0000256" key="3">
    <source>
        <dbReference type="ARBA" id="ARBA00022763"/>
    </source>
</evidence>
<dbReference type="InterPro" id="IPR027450">
    <property type="entry name" value="AlkB-like"/>
</dbReference>
<dbReference type="GO" id="GO:0016705">
    <property type="term" value="F:oxidoreductase activity, acting on paired donors, with incorporation or reduction of molecular oxygen"/>
    <property type="evidence" value="ECO:0007669"/>
    <property type="project" value="UniProtKB-ARBA"/>
</dbReference>
<gene>
    <name evidence="10" type="ordered locus">Belba_2096</name>
</gene>
<dbReference type="PATRIC" id="fig|866536.3.peg.2158"/>
<keyword evidence="7" id="KW-0408">Iron</keyword>
<evidence type="ECO:0000256" key="1">
    <source>
        <dbReference type="ARBA" id="ARBA00001954"/>
    </source>
</evidence>
<dbReference type="FunFam" id="2.60.120.590:FF:000004">
    <property type="entry name" value="DNA oxidative demethylase ALKBH2"/>
    <property type="match status" value="1"/>
</dbReference>
<evidence type="ECO:0000256" key="5">
    <source>
        <dbReference type="ARBA" id="ARBA00022964"/>
    </source>
</evidence>
<dbReference type="GO" id="GO:0016787">
    <property type="term" value="F:hydrolase activity"/>
    <property type="evidence" value="ECO:0007669"/>
    <property type="project" value="UniProtKB-ARBA"/>
</dbReference>
<dbReference type="Gene3D" id="2.60.120.590">
    <property type="entry name" value="Alpha-ketoglutarate-dependent dioxygenase AlkB-like"/>
    <property type="match status" value="1"/>
</dbReference>
<dbReference type="InterPro" id="IPR005123">
    <property type="entry name" value="Oxoglu/Fe-dep_dioxygenase_dom"/>
</dbReference>
<name>I3Z5Z6_BELBD</name>
<dbReference type="RefSeq" id="WP_014772628.1">
    <property type="nucleotide sequence ID" value="NC_018010.1"/>
</dbReference>
<keyword evidence="5" id="KW-0223">Dioxygenase</keyword>
<dbReference type="KEGG" id="bbd:Belba_2096"/>
<feature type="domain" description="Fe2OG dioxygenase" evidence="9">
    <location>
        <begin position="104"/>
        <end position="202"/>
    </location>
</feature>
<dbReference type="HOGENOM" id="CLU_048788_5_2_10"/>
<dbReference type="AlphaFoldDB" id="I3Z5Z6"/>
<proteinExistence type="predicted"/>
<dbReference type="PANTHER" id="PTHR31212">
    <property type="entry name" value="ALPHA-KETOGLUTARATE-DEPENDENT DIOXYGENASE ALKB HOMOLOG 3"/>
    <property type="match status" value="1"/>
</dbReference>
<comment type="cofactor">
    <cofactor evidence="1">
        <name>Fe(2+)</name>
        <dbReference type="ChEBI" id="CHEBI:29033"/>
    </cofactor>
</comment>
<evidence type="ECO:0000256" key="8">
    <source>
        <dbReference type="ARBA" id="ARBA00023204"/>
    </source>
</evidence>
<protein>
    <submittedName>
        <fullName evidence="10">Alkylated DNA repair protein</fullName>
    </submittedName>
</protein>
<reference evidence="11" key="1">
    <citation type="submission" date="2012-06" db="EMBL/GenBank/DDBJ databases">
        <title>The complete genome of Belliella baltica DSM 15883.</title>
        <authorList>
            <person name="Lucas S."/>
            <person name="Copeland A."/>
            <person name="Lapidus A."/>
            <person name="Goodwin L."/>
            <person name="Pitluck S."/>
            <person name="Peters L."/>
            <person name="Mikhailova N."/>
            <person name="Davenport K."/>
            <person name="Kyrpides N."/>
            <person name="Mavromatis K."/>
            <person name="Pagani I."/>
            <person name="Ivanova N."/>
            <person name="Ovchinnikova G."/>
            <person name="Zeytun A."/>
            <person name="Detter J.C."/>
            <person name="Han C."/>
            <person name="Land M."/>
            <person name="Hauser L."/>
            <person name="Markowitz V."/>
            <person name="Cheng J.-F."/>
            <person name="Hugenholtz P."/>
            <person name="Woyke T."/>
            <person name="Wu D."/>
            <person name="Tindall B."/>
            <person name="Pomrenke H."/>
            <person name="Brambilla E."/>
            <person name="Klenk H.-P."/>
            <person name="Eisen J.A."/>
        </authorList>
    </citation>
    <scope>NUCLEOTIDE SEQUENCE [LARGE SCALE GENOMIC DNA]</scope>
    <source>
        <strain evidence="11">DSM 15883 / CIP 108006 / LMG 21964 / BA134</strain>
    </source>
</reference>
<evidence type="ECO:0000256" key="2">
    <source>
        <dbReference type="ARBA" id="ARBA00022723"/>
    </source>
</evidence>
<dbReference type="InterPro" id="IPR037151">
    <property type="entry name" value="AlkB-like_sf"/>
</dbReference>
<dbReference type="OrthoDB" id="190276at2"/>
<evidence type="ECO:0000256" key="7">
    <source>
        <dbReference type="ARBA" id="ARBA00023004"/>
    </source>
</evidence>
<dbReference type="EMBL" id="CP003281">
    <property type="protein sequence ID" value="AFL84664.1"/>
    <property type="molecule type" value="Genomic_DNA"/>
</dbReference>
<evidence type="ECO:0000256" key="4">
    <source>
        <dbReference type="ARBA" id="ARBA00022842"/>
    </source>
</evidence>
<dbReference type="PROSITE" id="PS51471">
    <property type="entry name" value="FE2OG_OXY"/>
    <property type="match status" value="1"/>
</dbReference>
<keyword evidence="8" id="KW-0234">DNA repair</keyword>
<evidence type="ECO:0000313" key="11">
    <source>
        <dbReference type="Proteomes" id="UP000006050"/>
    </source>
</evidence>
<dbReference type="GO" id="GO:0006307">
    <property type="term" value="P:DNA alkylation repair"/>
    <property type="evidence" value="ECO:0007669"/>
    <property type="project" value="InterPro"/>
</dbReference>
<dbReference type="GO" id="GO:0046872">
    <property type="term" value="F:metal ion binding"/>
    <property type="evidence" value="ECO:0007669"/>
    <property type="project" value="UniProtKB-KW"/>
</dbReference>